<keyword evidence="7" id="KW-1185">Reference proteome</keyword>
<dbReference type="RefSeq" id="WP_076477520.1">
    <property type="nucleotide sequence ID" value="NZ_FTNT01000003.1"/>
</dbReference>
<evidence type="ECO:0000259" key="5">
    <source>
        <dbReference type="Pfam" id="PF02576"/>
    </source>
</evidence>
<comment type="function">
    <text evidence="3">Required for maturation of 30S ribosomal subunits.</text>
</comment>
<protein>
    <recommendedName>
        <fullName evidence="3">Ribosome maturation factor RimP</fullName>
    </recommendedName>
</protein>
<keyword evidence="1 3" id="KW-0963">Cytoplasm</keyword>
<organism evidence="6 7">
    <name type="scientific">Williamsia sterculiae</name>
    <dbReference type="NCBI Taxonomy" id="1344003"/>
    <lineage>
        <taxon>Bacteria</taxon>
        <taxon>Bacillati</taxon>
        <taxon>Actinomycetota</taxon>
        <taxon>Actinomycetes</taxon>
        <taxon>Mycobacteriales</taxon>
        <taxon>Nocardiaceae</taxon>
        <taxon>Williamsia</taxon>
    </lineage>
</organism>
<evidence type="ECO:0000256" key="4">
    <source>
        <dbReference type="SAM" id="MobiDB-lite"/>
    </source>
</evidence>
<accession>A0A1N7EC05</accession>
<dbReference type="GO" id="GO:0000028">
    <property type="term" value="P:ribosomal small subunit assembly"/>
    <property type="evidence" value="ECO:0007669"/>
    <property type="project" value="TreeGrafter"/>
</dbReference>
<keyword evidence="2 3" id="KW-0690">Ribosome biogenesis</keyword>
<dbReference type="Pfam" id="PF02576">
    <property type="entry name" value="RimP_N"/>
    <property type="match status" value="1"/>
</dbReference>
<name>A0A1N7EC05_9NOCA</name>
<dbReference type="InterPro" id="IPR035956">
    <property type="entry name" value="RimP_N_sf"/>
</dbReference>
<dbReference type="InterPro" id="IPR003728">
    <property type="entry name" value="Ribosome_maturation_RimP"/>
</dbReference>
<evidence type="ECO:0000256" key="3">
    <source>
        <dbReference type="HAMAP-Rule" id="MF_01077"/>
    </source>
</evidence>
<evidence type="ECO:0000256" key="2">
    <source>
        <dbReference type="ARBA" id="ARBA00022517"/>
    </source>
</evidence>
<evidence type="ECO:0000256" key="1">
    <source>
        <dbReference type="ARBA" id="ARBA00022490"/>
    </source>
</evidence>
<dbReference type="AlphaFoldDB" id="A0A1N7EC05"/>
<comment type="similarity">
    <text evidence="3">Belongs to the RimP family.</text>
</comment>
<dbReference type="NCBIfam" id="NF000930">
    <property type="entry name" value="PRK00092.2-2"/>
    <property type="match status" value="1"/>
</dbReference>
<dbReference type="PANTHER" id="PTHR33867:SF1">
    <property type="entry name" value="RIBOSOME MATURATION FACTOR RIMP"/>
    <property type="match status" value="1"/>
</dbReference>
<comment type="subcellular location">
    <subcellularLocation>
        <location evidence="3">Cytoplasm</location>
    </subcellularLocation>
</comment>
<proteinExistence type="inferred from homology"/>
<evidence type="ECO:0000313" key="6">
    <source>
        <dbReference type="EMBL" id="SIR85594.1"/>
    </source>
</evidence>
<dbReference type="Proteomes" id="UP000186218">
    <property type="component" value="Unassembled WGS sequence"/>
</dbReference>
<dbReference type="PANTHER" id="PTHR33867">
    <property type="entry name" value="RIBOSOME MATURATION FACTOR RIMP"/>
    <property type="match status" value="1"/>
</dbReference>
<dbReference type="InterPro" id="IPR028989">
    <property type="entry name" value="RimP_N"/>
</dbReference>
<dbReference type="Gene3D" id="3.30.300.70">
    <property type="entry name" value="RimP-like superfamily, N-terminal"/>
    <property type="match status" value="1"/>
</dbReference>
<dbReference type="OrthoDB" id="9805006at2"/>
<dbReference type="STRING" id="1344003.SAMN05445060_1143"/>
<gene>
    <name evidence="3" type="primary">rimP</name>
    <name evidence="6" type="ORF">SAMN05445060_1143</name>
</gene>
<dbReference type="EMBL" id="FTNT01000003">
    <property type="protein sequence ID" value="SIR85594.1"/>
    <property type="molecule type" value="Genomic_DNA"/>
</dbReference>
<dbReference type="HAMAP" id="MF_01077">
    <property type="entry name" value="RimP"/>
    <property type="match status" value="1"/>
</dbReference>
<feature type="region of interest" description="Disordered" evidence="4">
    <location>
        <begin position="179"/>
        <end position="222"/>
    </location>
</feature>
<evidence type="ECO:0000313" key="7">
    <source>
        <dbReference type="Proteomes" id="UP000186218"/>
    </source>
</evidence>
<dbReference type="GO" id="GO:0005829">
    <property type="term" value="C:cytosol"/>
    <property type="evidence" value="ECO:0007669"/>
    <property type="project" value="TreeGrafter"/>
</dbReference>
<feature type="domain" description="Ribosome maturation factor RimP N-terminal" evidence="5">
    <location>
        <begin position="11"/>
        <end position="86"/>
    </location>
</feature>
<sequence length="222" mass="23105">MSALVEEVTSLLEPTVAAHGFDLEDLTVTGPPAHRVITVIVDSDEGGSLDALADLSRELSTRIDDAPGPEVAGLAAFTLEVTTAGVGRPLTAPRHWRRARGRKVVITLTAGGALTARVGALHDDASGVQVVERTQRGPKVRELLLTDVASARVEVEFGDPAPAELRLCGLDDEQIAARTQTGRVSRASAASDTTRSEVSKSGVADSGISDGPVVQSVEKGNK</sequence>
<reference evidence="6 7" key="1">
    <citation type="submission" date="2017-01" db="EMBL/GenBank/DDBJ databases">
        <authorList>
            <person name="Mah S.A."/>
            <person name="Swanson W.J."/>
            <person name="Moy G.W."/>
            <person name="Vacquier V.D."/>
        </authorList>
    </citation>
    <scope>NUCLEOTIDE SEQUENCE [LARGE SCALE GENOMIC DNA]</scope>
    <source>
        <strain evidence="6 7">CPCC 203464</strain>
    </source>
</reference>
<dbReference type="GO" id="GO:0006412">
    <property type="term" value="P:translation"/>
    <property type="evidence" value="ECO:0007669"/>
    <property type="project" value="TreeGrafter"/>
</dbReference>
<dbReference type="SUPFAM" id="SSF75420">
    <property type="entry name" value="YhbC-like, N-terminal domain"/>
    <property type="match status" value="1"/>
</dbReference>